<dbReference type="InterPro" id="IPR034391">
    <property type="entry name" value="AdoMet-like_SPASM_containing"/>
</dbReference>
<evidence type="ECO:0000313" key="13">
    <source>
        <dbReference type="Proteomes" id="UP000663823"/>
    </source>
</evidence>
<dbReference type="EMBL" id="CAJOAX010000505">
    <property type="protein sequence ID" value="CAF3603926.1"/>
    <property type="molecule type" value="Genomic_DNA"/>
</dbReference>
<dbReference type="SFLD" id="SFLDG01387">
    <property type="entry name" value="BtrN-like_SPASM_domain_contain"/>
    <property type="match status" value="1"/>
</dbReference>
<comment type="caution">
    <text evidence="12">The sequence shown here is derived from an EMBL/GenBank/DDBJ whole genome shotgun (WGS) entry which is preliminary data.</text>
</comment>
<protein>
    <recommendedName>
        <fullName evidence="14">Glycosyltransferase</fullName>
    </recommendedName>
</protein>
<proteinExistence type="predicted"/>
<dbReference type="SUPFAM" id="SSF102114">
    <property type="entry name" value="Radical SAM enzymes"/>
    <property type="match status" value="1"/>
</dbReference>
<accession>A0A818NHC5</accession>
<feature type="domain" description="Radical SAM core" evidence="9">
    <location>
        <begin position="507"/>
        <end position="651"/>
    </location>
</feature>
<dbReference type="CDD" id="cd01335">
    <property type="entry name" value="Radical_SAM"/>
    <property type="match status" value="1"/>
</dbReference>
<evidence type="ECO:0000256" key="1">
    <source>
        <dbReference type="ARBA" id="ARBA00001966"/>
    </source>
</evidence>
<reference evidence="12" key="1">
    <citation type="submission" date="2021-02" db="EMBL/GenBank/DDBJ databases">
        <authorList>
            <person name="Nowell W R."/>
        </authorList>
    </citation>
    <scope>NUCLEOTIDE SEQUENCE</scope>
</reference>
<keyword evidence="2" id="KW-0004">4Fe-4S</keyword>
<dbReference type="Proteomes" id="UP000663823">
    <property type="component" value="Unassembled WGS sequence"/>
</dbReference>
<dbReference type="Gene3D" id="3.40.50.2000">
    <property type="entry name" value="Glycogen Phosphorylase B"/>
    <property type="match status" value="2"/>
</dbReference>
<feature type="domain" description="Glycosyl transferase family 1" evidence="8">
    <location>
        <begin position="279"/>
        <end position="448"/>
    </location>
</feature>
<dbReference type="Pfam" id="PF04055">
    <property type="entry name" value="Radical_SAM"/>
    <property type="match status" value="1"/>
</dbReference>
<dbReference type="InterPro" id="IPR058240">
    <property type="entry name" value="rSAM_sf"/>
</dbReference>
<organism evidence="12 13">
    <name type="scientific">Rotaria sordida</name>
    <dbReference type="NCBI Taxonomy" id="392033"/>
    <lineage>
        <taxon>Eukaryota</taxon>
        <taxon>Metazoa</taxon>
        <taxon>Spiralia</taxon>
        <taxon>Gnathifera</taxon>
        <taxon>Rotifera</taxon>
        <taxon>Eurotatoria</taxon>
        <taxon>Bdelloidea</taxon>
        <taxon>Philodinida</taxon>
        <taxon>Philodinidae</taxon>
        <taxon>Rotaria</taxon>
    </lineage>
</organism>
<dbReference type="InterPro" id="IPR028098">
    <property type="entry name" value="Glyco_trans_4-like_N"/>
</dbReference>
<evidence type="ECO:0000259" key="9">
    <source>
        <dbReference type="Pfam" id="PF04055"/>
    </source>
</evidence>
<evidence type="ECO:0000256" key="3">
    <source>
        <dbReference type="ARBA" id="ARBA00022676"/>
    </source>
</evidence>
<sequence length="845" mass="97335">MARFLGISGKINRVCFSTSSIIQTITKPSVLLVNHGYPPLFNAGSEVYTQTLAVRLNRSRKTSAVSIIAREQNPFRDDFIIRQTQDEHDSTIPIFLINHAREAPYQRFVNTDIDHCFKNLCQNLYPKPNIVHFGHLNHLSLTLPQSAKDILNAKIIYTLHDYWLMCPRGQFLINGVASTFINQKPYELCTGQEDKKCASKCFTSRFATGTTINKDREMDYWTWWINERMHTVRQACDTIDMFIAPSLHLQKRFIDEFGLPPEKVKYLPYGFDRSILSNRRRIRSLNDPLVFGYIGRHAPSKGINLLLEAAQQIVQTHPDLINRFRIVIYGRPDSTTTSYLQTMAKIAGILIEWRSEYKNSEIVERVFNQVDYIVVPSIWDENSPLVIHEAQQCRVPVITADHGGMSELVKDGVNGLIFTHRNVSSLAQVILQAIQQPDLLDKLSQHGYLYSNDKQVPSIESHVDQLIDLYSTLTKNHVEEQVNHLQPKPIESLSAPRRITFDTNPDDCNFSCIMCEQHSEHSPHQKARKEAKIRRRRMDFDIIKQVVAETASLGLQEIIPSTMGEPLMYRDTKGRTFEDIIKLCRDYNIKLNLTTNGSFFSPQGHSVTEWAHLLMPVLSDIKFSWNGSTKTTQELVMKNSKLDKQLKNLTEFIRIRDEYTDKGDNRVSITLQLTFMEINLPEIPEIVKLGISLGVDRIKGHHLWAHFKQIKDQNLRRSPESIHRWNQCVIECQNIARQYLLPTGKQIKLENFFELNEQSGPFTIHPQSVCPFLGKEAWINHSGRFDPCCAPDQERLSLGSFGNVQNSNETLMKIWTSDAYKNLINNYTKYSLCQNCNMRKPPELK</sequence>
<dbReference type="PANTHER" id="PTHR12526">
    <property type="entry name" value="GLYCOSYLTRANSFERASE"/>
    <property type="match status" value="1"/>
</dbReference>
<dbReference type="SFLD" id="SFLDG01067">
    <property type="entry name" value="SPASM/twitch_domain_containing"/>
    <property type="match status" value="1"/>
</dbReference>
<keyword evidence="3" id="KW-0808">Transferase</keyword>
<dbReference type="Gene3D" id="3.20.20.70">
    <property type="entry name" value="Aldolase class I"/>
    <property type="match status" value="1"/>
</dbReference>
<dbReference type="GO" id="GO:0051536">
    <property type="term" value="F:iron-sulfur cluster binding"/>
    <property type="evidence" value="ECO:0007669"/>
    <property type="project" value="UniProtKB-KW"/>
</dbReference>
<evidence type="ECO:0000259" key="11">
    <source>
        <dbReference type="Pfam" id="PF13439"/>
    </source>
</evidence>
<keyword evidence="7" id="KW-0411">Iron-sulfur</keyword>
<dbReference type="GO" id="GO:0016757">
    <property type="term" value="F:glycosyltransferase activity"/>
    <property type="evidence" value="ECO:0007669"/>
    <property type="project" value="UniProtKB-KW"/>
</dbReference>
<evidence type="ECO:0008006" key="14">
    <source>
        <dbReference type="Google" id="ProtNLM"/>
    </source>
</evidence>
<evidence type="ECO:0000256" key="6">
    <source>
        <dbReference type="ARBA" id="ARBA00023004"/>
    </source>
</evidence>
<keyword evidence="5" id="KW-0479">Metal-binding</keyword>
<evidence type="ECO:0000256" key="7">
    <source>
        <dbReference type="ARBA" id="ARBA00023014"/>
    </source>
</evidence>
<feature type="domain" description="4Fe4S-binding SPASM" evidence="10">
    <location>
        <begin position="770"/>
        <end position="837"/>
    </location>
</feature>
<evidence type="ECO:0000259" key="8">
    <source>
        <dbReference type="Pfam" id="PF00534"/>
    </source>
</evidence>
<dbReference type="InterPro" id="IPR013785">
    <property type="entry name" value="Aldolase_TIM"/>
</dbReference>
<dbReference type="InterPro" id="IPR007197">
    <property type="entry name" value="rSAM"/>
</dbReference>
<dbReference type="SFLD" id="SFLDS00029">
    <property type="entry name" value="Radical_SAM"/>
    <property type="match status" value="1"/>
</dbReference>
<evidence type="ECO:0000256" key="2">
    <source>
        <dbReference type="ARBA" id="ARBA00022485"/>
    </source>
</evidence>
<evidence type="ECO:0000259" key="10">
    <source>
        <dbReference type="Pfam" id="PF13186"/>
    </source>
</evidence>
<dbReference type="CDD" id="cd21109">
    <property type="entry name" value="SPASM"/>
    <property type="match status" value="1"/>
</dbReference>
<feature type="domain" description="Glycosyltransferase subfamily 4-like N-terminal" evidence="11">
    <location>
        <begin position="44"/>
        <end position="273"/>
    </location>
</feature>
<dbReference type="Pfam" id="PF13439">
    <property type="entry name" value="Glyco_transf_4"/>
    <property type="match status" value="1"/>
</dbReference>
<comment type="cofactor">
    <cofactor evidence="1">
        <name>[4Fe-4S] cluster</name>
        <dbReference type="ChEBI" id="CHEBI:49883"/>
    </cofactor>
</comment>
<dbReference type="Pfam" id="PF13186">
    <property type="entry name" value="SPASM"/>
    <property type="match status" value="1"/>
</dbReference>
<dbReference type="SUPFAM" id="SSF53756">
    <property type="entry name" value="UDP-Glycosyltransferase/glycogen phosphorylase"/>
    <property type="match status" value="1"/>
</dbReference>
<evidence type="ECO:0000256" key="5">
    <source>
        <dbReference type="ARBA" id="ARBA00022723"/>
    </source>
</evidence>
<gene>
    <name evidence="12" type="ORF">OTI717_LOCUS6951</name>
</gene>
<keyword evidence="3" id="KW-0328">Glycosyltransferase</keyword>
<name>A0A818NHC5_9BILA</name>
<keyword evidence="6" id="KW-0408">Iron</keyword>
<evidence type="ECO:0000313" key="12">
    <source>
        <dbReference type="EMBL" id="CAF3603926.1"/>
    </source>
</evidence>
<dbReference type="PANTHER" id="PTHR12526:SF635">
    <property type="entry name" value="GLYCOSYL TRANSFERASE GROUP 1"/>
    <property type="match status" value="1"/>
</dbReference>
<dbReference type="InterPro" id="IPR001296">
    <property type="entry name" value="Glyco_trans_1"/>
</dbReference>
<dbReference type="Pfam" id="PF00534">
    <property type="entry name" value="Glycos_transf_1"/>
    <property type="match status" value="1"/>
</dbReference>
<evidence type="ECO:0000256" key="4">
    <source>
        <dbReference type="ARBA" id="ARBA00022691"/>
    </source>
</evidence>
<dbReference type="GO" id="GO:0046872">
    <property type="term" value="F:metal ion binding"/>
    <property type="evidence" value="ECO:0007669"/>
    <property type="project" value="UniProtKB-KW"/>
</dbReference>
<keyword evidence="4" id="KW-0949">S-adenosyl-L-methionine</keyword>
<dbReference type="AlphaFoldDB" id="A0A818NHC5"/>
<dbReference type="InterPro" id="IPR023885">
    <property type="entry name" value="4Fe4S-binding_SPASM_dom"/>
</dbReference>